<keyword evidence="3" id="KW-1185">Reference proteome</keyword>
<sequence length="529" mass="57607">MISDASVWAHPILHRLSSREDIASIKRRATPKLFRTRRLANGQIVRTRAGPAVEAKFREVRESIAESRRRRGSLASIRNPSPSEDEMDHDERRHIPEEMMSENAPPTPPNMGNHTSFSSMTPAVPRVRHSSGSLSDNRSRLADIQEGKVADDVTSSYCSHRLSHASLAGGLPMTPVTASSHAPGLDMDHQDTQRTRRTMSNVSMNGAQLSSRCQSSQMATDLLTPMISMSSPRTATDRQLQSCPASIHTTPIPAHVSLGQARVSQLAPIQPSPFSMPVGNQPITDITRSGLIHIDTAEMQVGTNEGPPMLDTGFHMHMSPDNRNESGFNPTTWSADVYQTSATNSQAQCIFQDPWSGLGSSSPSRMMASVEPTSLIGQEQVEASPAIWTSTSIPQSAQDYTPRSSVYDVNIPLTIDPRWVSPRGSMPSTPAETPGQLSSGSMELKMPVYTSPVDAIHPNGQSFEIDDSLVMVQTEDGNYQYQFSSRQDGTGHAIQPLRAQQARLATQSYPPGQAARKRMGATSTISLFA</sequence>
<evidence type="ECO:0000313" key="2">
    <source>
        <dbReference type="EMBL" id="ORX34462.1"/>
    </source>
</evidence>
<gene>
    <name evidence="2" type="ORF">BD324DRAFT_636020</name>
</gene>
<feature type="region of interest" description="Disordered" evidence="1">
    <location>
        <begin position="420"/>
        <end position="439"/>
    </location>
</feature>
<dbReference type="AlphaFoldDB" id="A0A1Y1U8X2"/>
<dbReference type="STRING" id="4999.A0A1Y1U8X2"/>
<reference evidence="2 3" key="1">
    <citation type="submission" date="2017-03" db="EMBL/GenBank/DDBJ databases">
        <title>Widespread Adenine N6-methylation of Active Genes in Fungi.</title>
        <authorList>
            <consortium name="DOE Joint Genome Institute"/>
            <person name="Mondo S.J."/>
            <person name="Dannebaum R.O."/>
            <person name="Kuo R.C."/>
            <person name="Louie K.B."/>
            <person name="Bewick A.J."/>
            <person name="Labutti K."/>
            <person name="Haridas S."/>
            <person name="Kuo A."/>
            <person name="Salamov A."/>
            <person name="Ahrendt S.R."/>
            <person name="Lau R."/>
            <person name="Bowen B.P."/>
            <person name="Lipzen A."/>
            <person name="Sullivan W."/>
            <person name="Andreopoulos W.B."/>
            <person name="Clum A."/>
            <person name="Lindquist E."/>
            <person name="Daum C."/>
            <person name="Northen T.R."/>
            <person name="Ramamoorthy G."/>
            <person name="Schmitz R.J."/>
            <person name="Gryganskyi A."/>
            <person name="Culley D."/>
            <person name="Magnuson J."/>
            <person name="James T.Y."/>
            <person name="O'Malley M.A."/>
            <person name="Stajich J.E."/>
            <person name="Spatafora J.W."/>
            <person name="Visel A."/>
            <person name="Grigoriev I.V."/>
        </authorList>
    </citation>
    <scope>NUCLEOTIDE SEQUENCE [LARGE SCALE GENOMIC DNA]</scope>
    <source>
        <strain evidence="2 3">NRRL Y-17943</strain>
    </source>
</reference>
<name>A0A1Y1U8X2_9TREE</name>
<accession>A0A1Y1U8X2</accession>
<protein>
    <submittedName>
        <fullName evidence="2">Uncharacterized protein</fullName>
    </submittedName>
</protein>
<dbReference type="OrthoDB" id="60033at2759"/>
<dbReference type="EMBL" id="NBSH01000014">
    <property type="protein sequence ID" value="ORX34462.1"/>
    <property type="molecule type" value="Genomic_DNA"/>
</dbReference>
<dbReference type="GeneID" id="33558664"/>
<organism evidence="2 3">
    <name type="scientific">Kockovaella imperatae</name>
    <dbReference type="NCBI Taxonomy" id="4999"/>
    <lineage>
        <taxon>Eukaryota</taxon>
        <taxon>Fungi</taxon>
        <taxon>Dikarya</taxon>
        <taxon>Basidiomycota</taxon>
        <taxon>Agaricomycotina</taxon>
        <taxon>Tremellomycetes</taxon>
        <taxon>Tremellales</taxon>
        <taxon>Cuniculitremaceae</taxon>
        <taxon>Kockovaella</taxon>
    </lineage>
</organism>
<dbReference type="InParanoid" id="A0A1Y1U8X2"/>
<evidence type="ECO:0000256" key="1">
    <source>
        <dbReference type="SAM" id="MobiDB-lite"/>
    </source>
</evidence>
<comment type="caution">
    <text evidence="2">The sequence shown here is derived from an EMBL/GenBank/DDBJ whole genome shotgun (WGS) entry which is preliminary data.</text>
</comment>
<feature type="compositionally biased region" description="Polar residues" evidence="1">
    <location>
        <begin position="426"/>
        <end position="439"/>
    </location>
</feature>
<proteinExistence type="predicted"/>
<evidence type="ECO:0000313" key="3">
    <source>
        <dbReference type="Proteomes" id="UP000193218"/>
    </source>
</evidence>
<dbReference type="RefSeq" id="XP_021868725.1">
    <property type="nucleotide sequence ID" value="XM_022016855.1"/>
</dbReference>
<dbReference type="Proteomes" id="UP000193218">
    <property type="component" value="Unassembled WGS sequence"/>
</dbReference>
<feature type="region of interest" description="Disordered" evidence="1">
    <location>
        <begin position="63"/>
        <end position="90"/>
    </location>
</feature>